<comment type="caution">
    <text evidence="1">The sequence shown here is derived from an EMBL/GenBank/DDBJ whole genome shotgun (WGS) entry which is preliminary data.</text>
</comment>
<dbReference type="RefSeq" id="WP_310056347.1">
    <property type="nucleotide sequence ID" value="NZ_JAVDVQ010000006.1"/>
</dbReference>
<dbReference type="Proteomes" id="UP001252243">
    <property type="component" value="Unassembled WGS sequence"/>
</dbReference>
<evidence type="ECO:0000313" key="2">
    <source>
        <dbReference type="Proteomes" id="UP001252243"/>
    </source>
</evidence>
<name>A0ABU1UBN3_9MICC</name>
<dbReference type="SUPFAM" id="SSF54991">
    <property type="entry name" value="Anticodon-binding domain of PheRS"/>
    <property type="match status" value="1"/>
</dbReference>
<proteinExistence type="predicted"/>
<protein>
    <recommendedName>
        <fullName evidence="3">MarR family transcriptional regulator</fullName>
    </recommendedName>
</protein>
<accession>A0ABU1UBN3</accession>
<organism evidence="1 2">
    <name type="scientific">Arthrobacter ginsengisoli</name>
    <dbReference type="NCBI Taxonomy" id="1356565"/>
    <lineage>
        <taxon>Bacteria</taxon>
        <taxon>Bacillati</taxon>
        <taxon>Actinomycetota</taxon>
        <taxon>Actinomycetes</taxon>
        <taxon>Micrococcales</taxon>
        <taxon>Micrococcaceae</taxon>
        <taxon>Arthrobacter</taxon>
    </lineage>
</organism>
<dbReference type="Gene3D" id="3.30.70.380">
    <property type="entry name" value="Ferrodoxin-fold anticodon-binding domain"/>
    <property type="match status" value="1"/>
</dbReference>
<dbReference type="EMBL" id="JAVDVQ010000006">
    <property type="protein sequence ID" value="MDR7082612.1"/>
    <property type="molecule type" value="Genomic_DNA"/>
</dbReference>
<reference evidence="1 2" key="1">
    <citation type="submission" date="2023-07" db="EMBL/GenBank/DDBJ databases">
        <title>Sorghum-associated microbial communities from plants grown in Nebraska, USA.</title>
        <authorList>
            <person name="Schachtman D."/>
        </authorList>
    </citation>
    <scope>NUCLEOTIDE SEQUENCE [LARGE SCALE GENOMIC DNA]</scope>
    <source>
        <strain evidence="1 2">BE167</strain>
    </source>
</reference>
<dbReference type="InterPro" id="IPR036690">
    <property type="entry name" value="Fdx_antiC-bd_sf"/>
</dbReference>
<evidence type="ECO:0000313" key="1">
    <source>
        <dbReference type="EMBL" id="MDR7082612.1"/>
    </source>
</evidence>
<gene>
    <name evidence="1" type="ORF">J2X01_001901</name>
</gene>
<evidence type="ECO:0008006" key="3">
    <source>
        <dbReference type="Google" id="ProtNLM"/>
    </source>
</evidence>
<keyword evidence="2" id="KW-1185">Reference proteome</keyword>
<sequence>MEIRPVTPASGPPAAAVERLRLTGDQVNVLLRLVLQPLDRTLTDEEANVLRDRVYLALHRGRVLELIAG</sequence>